<comment type="caution">
    <text evidence="2">The sequence shown here is derived from an EMBL/GenBank/DDBJ whole genome shotgun (WGS) entry which is preliminary data.</text>
</comment>
<dbReference type="Proteomes" id="UP000754710">
    <property type="component" value="Unassembled WGS sequence"/>
</dbReference>
<dbReference type="RefSeq" id="WP_221026366.1">
    <property type="nucleotide sequence ID" value="NZ_JAIEZQ010000003.1"/>
</dbReference>
<dbReference type="Pfam" id="PF04199">
    <property type="entry name" value="Cyclase"/>
    <property type="match status" value="1"/>
</dbReference>
<name>A0ABS7RQ17_9ACTN</name>
<sequence>MSGTDQAWWPSPFGPDDQHGMLNHITDEKRRAALAHVRGGRMFDLGRVLDETVPVFPGRYFRQSLLSTAHHTNARQGGGLGENQVNWVIEIVSSTTQLGTHLDMLNHLQIGDRGYNGWTVSELAEPWGTSRLGAETAPQIVTTGWLVDVPAARGVESLDRGDVVTLEDVKRALDGAEPEPGDAVLFHTGWGRHWSSAEDYLGGEPGPGMEVAHWLADRGVALTGCDTWSYGPVPAENPDRPFEVPQHLNVRHGVFVVENLDTAALAAEGVRRFALVLTHPKLRGATGAWTSPIALV</sequence>
<proteinExistence type="predicted"/>
<dbReference type="InterPro" id="IPR037175">
    <property type="entry name" value="KFase_sf"/>
</dbReference>
<feature type="region of interest" description="Disordered" evidence="1">
    <location>
        <begin position="1"/>
        <end position="21"/>
    </location>
</feature>
<evidence type="ECO:0000313" key="3">
    <source>
        <dbReference type="Proteomes" id="UP000754710"/>
    </source>
</evidence>
<accession>A0ABS7RQ17</accession>
<keyword evidence="3" id="KW-1185">Reference proteome</keyword>
<dbReference type="PANTHER" id="PTHR34861:SF10">
    <property type="entry name" value="CYCLASE"/>
    <property type="match status" value="1"/>
</dbReference>
<dbReference type="InterPro" id="IPR007325">
    <property type="entry name" value="KFase/CYL"/>
</dbReference>
<gene>
    <name evidence="2" type="ORF">K1X13_17170</name>
</gene>
<evidence type="ECO:0000313" key="2">
    <source>
        <dbReference type="EMBL" id="MBY9076569.1"/>
    </source>
</evidence>
<evidence type="ECO:0000256" key="1">
    <source>
        <dbReference type="SAM" id="MobiDB-lite"/>
    </source>
</evidence>
<reference evidence="2 3" key="1">
    <citation type="submission" date="2021-08" db="EMBL/GenBank/DDBJ databases">
        <title>Nocardioides bacterium WL0053 sp. nov., isolated from the sediment.</title>
        <authorList>
            <person name="Wang L."/>
            <person name="Zhang D."/>
            <person name="Zhang A."/>
        </authorList>
    </citation>
    <scope>NUCLEOTIDE SEQUENCE [LARGE SCALE GENOMIC DNA]</scope>
    <source>
        <strain evidence="2 3">WL0053</strain>
    </source>
</reference>
<dbReference type="EMBL" id="JAIEZQ010000003">
    <property type="protein sequence ID" value="MBY9076569.1"/>
    <property type="molecule type" value="Genomic_DNA"/>
</dbReference>
<organism evidence="2 3">
    <name type="scientific">Nocardioides jiangsuensis</name>
    <dbReference type="NCBI Taxonomy" id="2866161"/>
    <lineage>
        <taxon>Bacteria</taxon>
        <taxon>Bacillati</taxon>
        <taxon>Actinomycetota</taxon>
        <taxon>Actinomycetes</taxon>
        <taxon>Propionibacteriales</taxon>
        <taxon>Nocardioidaceae</taxon>
        <taxon>Nocardioides</taxon>
    </lineage>
</organism>
<dbReference type="Gene3D" id="3.50.30.50">
    <property type="entry name" value="Putative cyclase"/>
    <property type="match status" value="1"/>
</dbReference>
<protein>
    <submittedName>
        <fullName evidence="2">Cyclase family protein</fullName>
    </submittedName>
</protein>
<dbReference type="SUPFAM" id="SSF102198">
    <property type="entry name" value="Putative cyclase"/>
    <property type="match status" value="1"/>
</dbReference>
<dbReference type="PANTHER" id="PTHR34861">
    <property type="match status" value="1"/>
</dbReference>